<dbReference type="PANTHER" id="PTHR31170">
    <property type="entry name" value="BNAC04G53230D PROTEIN"/>
    <property type="match status" value="1"/>
</dbReference>
<dbReference type="InterPro" id="IPR004158">
    <property type="entry name" value="DUF247_pln"/>
</dbReference>
<sequence>MNLTVEELAGNDKSMDETKELRNGKRTTEKTGECSSKPNRKFVPPPMPLKRGQIKDQIMSDLVRTKTMASQTAKKTDQSEKKCNDQVKFSKQWCIYRIPSKLRNRTSRKKEELENFIREKEDEILRCYAGSIELDIDFVKVILIDACFILELFLRNCQTEKHENYYILRLPLLRKAIEQDLILFENQLPYPLLQGLYDFANPTYSSSNPQKNVQEKEEADDLQHCLPCFQPCFPFSRSTPSDDHRIEIEKTEPAYDHPFLKLTCEFFKEYTKLQPIENGVHVKHFTDLVRYFLWPKEKLTWVGNGDCIPTKSKYDVRKLKEAGVKFRPNEAKEGSERFVIKRGEDHKCNFKMACFRNMNLKLTKFWARYEVECVIRNVMALEQFMYPMKAYVCSYFLMLDQLVDTVEDVNALIESEVIVNLLGSSDAVAKLINSLCEHIMDGRSCYADICKQLNEHYEISFCNRNISILKRVYFKDLWTGSSTIVGLFVLVFSIIGTIKSFMS</sequence>
<dbReference type="AlphaFoldDB" id="A0A314UMQ6"/>
<reference evidence="3 4" key="1">
    <citation type="submission" date="2018-02" db="EMBL/GenBank/DDBJ databases">
        <title>Draft genome of wild Prunus yedoensis var. nudiflora.</title>
        <authorList>
            <person name="Baek S."/>
            <person name="Kim J.-H."/>
            <person name="Choi K."/>
            <person name="Kim G.-B."/>
            <person name="Cho A."/>
            <person name="Jang H."/>
            <person name="Shin C.-H."/>
            <person name="Yu H.-J."/>
            <person name="Mun J.-H."/>
        </authorList>
    </citation>
    <scope>NUCLEOTIDE SEQUENCE [LARGE SCALE GENOMIC DNA]</scope>
    <source>
        <strain evidence="4">cv. Jeju island</strain>
        <tissue evidence="3">Leaf</tissue>
    </source>
</reference>
<evidence type="ECO:0000256" key="2">
    <source>
        <dbReference type="SAM" id="Phobius"/>
    </source>
</evidence>
<dbReference type="Pfam" id="PF03140">
    <property type="entry name" value="DUF247"/>
    <property type="match status" value="1"/>
</dbReference>
<dbReference type="STRING" id="2094558.A0A314UMQ6"/>
<evidence type="ECO:0000313" key="4">
    <source>
        <dbReference type="Proteomes" id="UP000250321"/>
    </source>
</evidence>
<feature type="region of interest" description="Disordered" evidence="1">
    <location>
        <begin position="1"/>
        <end position="50"/>
    </location>
</feature>
<comment type="caution">
    <text evidence="3">The sequence shown here is derived from an EMBL/GenBank/DDBJ whole genome shotgun (WGS) entry which is preliminary data.</text>
</comment>
<evidence type="ECO:0000256" key="1">
    <source>
        <dbReference type="SAM" id="MobiDB-lite"/>
    </source>
</evidence>
<proteinExistence type="predicted"/>
<dbReference type="EMBL" id="PJQY01003349">
    <property type="protein sequence ID" value="PQM38188.1"/>
    <property type="molecule type" value="Genomic_DNA"/>
</dbReference>
<feature type="transmembrane region" description="Helical" evidence="2">
    <location>
        <begin position="477"/>
        <end position="498"/>
    </location>
</feature>
<dbReference type="Proteomes" id="UP000250321">
    <property type="component" value="Unassembled WGS sequence"/>
</dbReference>
<keyword evidence="2" id="KW-1133">Transmembrane helix</keyword>
<evidence type="ECO:0000313" key="3">
    <source>
        <dbReference type="EMBL" id="PQM38188.1"/>
    </source>
</evidence>
<gene>
    <name evidence="3" type="ORF">Pyn_36847</name>
</gene>
<protein>
    <submittedName>
        <fullName evidence="3">UPF0481 protein</fullName>
    </submittedName>
</protein>
<keyword evidence="4" id="KW-1185">Reference proteome</keyword>
<feature type="compositionally biased region" description="Basic and acidic residues" evidence="1">
    <location>
        <begin position="13"/>
        <end position="32"/>
    </location>
</feature>
<dbReference type="OrthoDB" id="1163565at2759"/>
<keyword evidence="2" id="KW-0472">Membrane</keyword>
<keyword evidence="2" id="KW-0812">Transmembrane</keyword>
<organism evidence="3 4">
    <name type="scientific">Prunus yedoensis var. nudiflora</name>
    <dbReference type="NCBI Taxonomy" id="2094558"/>
    <lineage>
        <taxon>Eukaryota</taxon>
        <taxon>Viridiplantae</taxon>
        <taxon>Streptophyta</taxon>
        <taxon>Embryophyta</taxon>
        <taxon>Tracheophyta</taxon>
        <taxon>Spermatophyta</taxon>
        <taxon>Magnoliopsida</taxon>
        <taxon>eudicotyledons</taxon>
        <taxon>Gunneridae</taxon>
        <taxon>Pentapetalae</taxon>
        <taxon>rosids</taxon>
        <taxon>fabids</taxon>
        <taxon>Rosales</taxon>
        <taxon>Rosaceae</taxon>
        <taxon>Amygdaloideae</taxon>
        <taxon>Amygdaleae</taxon>
        <taxon>Prunus</taxon>
    </lineage>
</organism>
<accession>A0A314UMQ6</accession>
<dbReference type="PANTHER" id="PTHR31170:SF9">
    <property type="entry name" value="PROTEIN, PUTATIVE (DUF247)-RELATED"/>
    <property type="match status" value="1"/>
</dbReference>
<name>A0A314UMQ6_PRUYE</name>